<comment type="caution">
    <text evidence="3">The sequence shown here is derived from an EMBL/GenBank/DDBJ whole genome shotgun (WGS) entry which is preliminary data.</text>
</comment>
<evidence type="ECO:0000313" key="3">
    <source>
        <dbReference type="EMBL" id="NIJ10995.1"/>
    </source>
</evidence>
<dbReference type="AlphaFoldDB" id="A0A7X5UN01"/>
<name>A0A7X5UN01_9PSEU</name>
<feature type="region of interest" description="Disordered" evidence="1">
    <location>
        <begin position="371"/>
        <end position="393"/>
    </location>
</feature>
<dbReference type="CDD" id="cd00085">
    <property type="entry name" value="HNHc"/>
    <property type="match status" value="1"/>
</dbReference>
<feature type="compositionally biased region" description="Polar residues" evidence="1">
    <location>
        <begin position="8"/>
        <end position="18"/>
    </location>
</feature>
<feature type="compositionally biased region" description="Polar residues" evidence="1">
    <location>
        <begin position="371"/>
        <end position="385"/>
    </location>
</feature>
<gene>
    <name evidence="3" type="ORF">FHU38_001339</name>
</gene>
<dbReference type="InterPro" id="IPR003615">
    <property type="entry name" value="HNH_nuc"/>
</dbReference>
<evidence type="ECO:0000256" key="1">
    <source>
        <dbReference type="SAM" id="MobiDB-lite"/>
    </source>
</evidence>
<sequence length="393" mass="44073">MGERRNPNRSSADQSGKSSLDKIRSLERRIARLQAMQFKEIARYESTQRCRTEAAAELALTLAINEKSAGRKMSMASTLVHRLPKTLQAMQRGDIDSHKASKIVGPTACLSHEHVQQVDEIMAGRLGGKTPTQLRRATTYAVGKVDPEGSAQRAARRRAQRRLELVHREDSMATITAYLPAEVAGAAYARIDRLARMSRGADESRTLDQLRADVFAETVLGKADGRSAAGPKAEVFVYVDLRTLLEMNNNPAHLAGHGTIPAWIARQIAHDPASTWRRIITDPRTGAPVDVGRKRYRPPRVTDDFVRVRDRECRFPGCHRPSQFGDVDHATAWFRRGQTNTKNLIGYCRRHHRLKTAPGWKYQLNHRTQRLTVRTPSGQSYSSSPEPLHDPGR</sequence>
<protein>
    <recommendedName>
        <fullName evidence="2">DUF222 domain-containing protein</fullName>
    </recommendedName>
</protein>
<keyword evidence="4" id="KW-1185">Reference proteome</keyword>
<proteinExistence type="predicted"/>
<dbReference type="Proteomes" id="UP000545493">
    <property type="component" value="Unassembled WGS sequence"/>
</dbReference>
<feature type="domain" description="DUF222" evidence="2">
    <location>
        <begin position="20"/>
        <end position="310"/>
    </location>
</feature>
<dbReference type="Pfam" id="PF02720">
    <property type="entry name" value="DUF222"/>
    <property type="match status" value="1"/>
</dbReference>
<organism evidence="3 4">
    <name type="scientific">Saccharomonospora amisosensis</name>
    <dbReference type="NCBI Taxonomy" id="1128677"/>
    <lineage>
        <taxon>Bacteria</taxon>
        <taxon>Bacillati</taxon>
        <taxon>Actinomycetota</taxon>
        <taxon>Actinomycetes</taxon>
        <taxon>Pseudonocardiales</taxon>
        <taxon>Pseudonocardiaceae</taxon>
        <taxon>Saccharomonospora</taxon>
    </lineage>
</organism>
<feature type="region of interest" description="Disordered" evidence="1">
    <location>
        <begin position="1"/>
        <end position="23"/>
    </location>
</feature>
<dbReference type="RefSeq" id="WP_167167680.1">
    <property type="nucleotide sequence ID" value="NZ_JAAOYM010000001.1"/>
</dbReference>
<reference evidence="3 4" key="1">
    <citation type="submission" date="2020-03" db="EMBL/GenBank/DDBJ databases">
        <title>Sequencing the genomes of 1000 actinobacteria strains.</title>
        <authorList>
            <person name="Klenk H.-P."/>
        </authorList>
    </citation>
    <scope>NUCLEOTIDE SEQUENCE [LARGE SCALE GENOMIC DNA]</scope>
    <source>
        <strain evidence="3 4">DSM 45685</strain>
    </source>
</reference>
<dbReference type="EMBL" id="JAAOYM010000001">
    <property type="protein sequence ID" value="NIJ10995.1"/>
    <property type="molecule type" value="Genomic_DNA"/>
</dbReference>
<evidence type="ECO:0000313" key="4">
    <source>
        <dbReference type="Proteomes" id="UP000545493"/>
    </source>
</evidence>
<dbReference type="InterPro" id="IPR003870">
    <property type="entry name" value="DUF222"/>
</dbReference>
<accession>A0A7X5UN01</accession>
<evidence type="ECO:0000259" key="2">
    <source>
        <dbReference type="Pfam" id="PF02720"/>
    </source>
</evidence>